<evidence type="ECO:0000313" key="10">
    <source>
        <dbReference type="EMBL" id="MFB9822995.1"/>
    </source>
</evidence>
<evidence type="ECO:0000256" key="6">
    <source>
        <dbReference type="ARBA" id="ARBA00023157"/>
    </source>
</evidence>
<dbReference type="InterPro" id="IPR036249">
    <property type="entry name" value="Thioredoxin-like_sf"/>
</dbReference>
<protein>
    <submittedName>
        <fullName evidence="10">DsbA family protein</fullName>
    </submittedName>
</protein>
<evidence type="ECO:0000256" key="4">
    <source>
        <dbReference type="ARBA" id="ARBA00022982"/>
    </source>
</evidence>
<evidence type="ECO:0000256" key="5">
    <source>
        <dbReference type="ARBA" id="ARBA00023002"/>
    </source>
</evidence>
<dbReference type="Proteomes" id="UP001589595">
    <property type="component" value="Unassembled WGS sequence"/>
</dbReference>
<dbReference type="Gene3D" id="3.40.30.10">
    <property type="entry name" value="Glutaredoxin"/>
    <property type="match status" value="1"/>
</dbReference>
<dbReference type="SUPFAM" id="SSF52833">
    <property type="entry name" value="Thioredoxin-like"/>
    <property type="match status" value="1"/>
</dbReference>
<comment type="similarity">
    <text evidence="2">Belongs to the glutaredoxin family.</text>
</comment>
<comment type="caution">
    <text evidence="10">The sequence shown here is derived from an EMBL/GenBank/DDBJ whole genome shotgun (WGS) entry which is preliminary data.</text>
</comment>
<evidence type="ECO:0000256" key="8">
    <source>
        <dbReference type="SAM" id="MobiDB-lite"/>
    </source>
</evidence>
<dbReference type="InterPro" id="IPR006311">
    <property type="entry name" value="TAT_signal"/>
</dbReference>
<proteinExistence type="inferred from homology"/>
<keyword evidence="6" id="KW-1015">Disulfide bond</keyword>
<evidence type="ECO:0000256" key="7">
    <source>
        <dbReference type="ARBA" id="ARBA00023284"/>
    </source>
</evidence>
<keyword evidence="7" id="KW-0676">Redox-active center</keyword>
<dbReference type="PANTHER" id="PTHR13887">
    <property type="entry name" value="GLUTATHIONE S-TRANSFERASE KAPPA"/>
    <property type="match status" value="1"/>
</dbReference>
<organism evidence="10 11">
    <name type="scientific">Halobaculum roseum</name>
    <dbReference type="NCBI Taxonomy" id="2175149"/>
    <lineage>
        <taxon>Archaea</taxon>
        <taxon>Methanobacteriati</taxon>
        <taxon>Methanobacteriota</taxon>
        <taxon>Stenosarchaea group</taxon>
        <taxon>Halobacteria</taxon>
        <taxon>Halobacteriales</taxon>
        <taxon>Haloferacaceae</taxon>
        <taxon>Halobaculum</taxon>
    </lineage>
</organism>
<keyword evidence="5" id="KW-0560">Oxidoreductase</keyword>
<gene>
    <name evidence="10" type="ORF">ACFFOL_02170</name>
</gene>
<dbReference type="InterPro" id="IPR012336">
    <property type="entry name" value="Thioredoxin-like_fold"/>
</dbReference>
<feature type="domain" description="Thioredoxin-like fold" evidence="9">
    <location>
        <begin position="43"/>
        <end position="212"/>
    </location>
</feature>
<evidence type="ECO:0000259" key="9">
    <source>
        <dbReference type="Pfam" id="PF13462"/>
    </source>
</evidence>
<keyword evidence="11" id="KW-1185">Reference proteome</keyword>
<dbReference type="EMBL" id="JBHMAJ010000001">
    <property type="protein sequence ID" value="MFB9822995.1"/>
    <property type="molecule type" value="Genomic_DNA"/>
</dbReference>
<dbReference type="RefSeq" id="WP_222922071.1">
    <property type="nucleotide sequence ID" value="NZ_CP082286.1"/>
</dbReference>
<evidence type="ECO:0000256" key="2">
    <source>
        <dbReference type="ARBA" id="ARBA00007787"/>
    </source>
</evidence>
<keyword evidence="4" id="KW-0249">Electron transport</keyword>
<accession>A0ABD5MKG8</accession>
<dbReference type="Pfam" id="PF13462">
    <property type="entry name" value="Thioredoxin_4"/>
    <property type="match status" value="1"/>
</dbReference>
<dbReference type="PROSITE" id="PS51318">
    <property type="entry name" value="TAT"/>
    <property type="match status" value="1"/>
</dbReference>
<keyword evidence="3" id="KW-0732">Signal</keyword>
<feature type="region of interest" description="Disordered" evidence="8">
    <location>
        <begin position="176"/>
        <end position="196"/>
    </location>
</feature>
<name>A0ABD5MKG8_9EURY</name>
<dbReference type="GeneID" id="67209281"/>
<reference evidence="10" key="1">
    <citation type="submission" date="2024-09" db="EMBL/GenBank/DDBJ databases">
        <authorList>
            <person name="Sun Q."/>
        </authorList>
    </citation>
    <scope>NUCLEOTIDE SEQUENCE [LARGE SCALE GENOMIC DNA]</scope>
    <source>
        <strain evidence="10">JCM 31273</strain>
    </source>
</reference>
<dbReference type="AlphaFoldDB" id="A0ABD5MKG8"/>
<evidence type="ECO:0000256" key="1">
    <source>
        <dbReference type="ARBA" id="ARBA00005791"/>
    </source>
</evidence>
<comment type="similarity">
    <text evidence="1">Belongs to the thioredoxin family. DsbA subfamily.</text>
</comment>
<dbReference type="PANTHER" id="PTHR13887:SF14">
    <property type="entry name" value="DISULFIDE BOND FORMATION PROTEIN D"/>
    <property type="match status" value="1"/>
</dbReference>
<keyword evidence="4" id="KW-0813">Transport</keyword>
<evidence type="ECO:0000313" key="11">
    <source>
        <dbReference type="Proteomes" id="UP001589595"/>
    </source>
</evidence>
<sequence>MSSPIPITRRRTLSAIGAASVGSVAGCLGGGSASDNTVQSLSRPVHGDGEAAVTVAVFEDFACPHCRTFATQVYPEIETTYIEEGVVRYEHYDFPIPVDDRWSWRAPIAARAVQDSAGTAAFFEFVETLFADGWSDGRHQYSDDLVGEIAGDVGADADTVRRAAADGRYRPVVEADRETGTERGVSGTPAVFVDGTPIEEPTYSAIESAVEDAREA</sequence>
<evidence type="ECO:0000256" key="3">
    <source>
        <dbReference type="ARBA" id="ARBA00022729"/>
    </source>
</evidence>
<dbReference type="GO" id="GO:0016491">
    <property type="term" value="F:oxidoreductase activity"/>
    <property type="evidence" value="ECO:0007669"/>
    <property type="project" value="UniProtKB-KW"/>
</dbReference>